<proteinExistence type="predicted"/>
<dbReference type="EMBL" id="CP012748">
    <property type="protein sequence ID" value="ALL70639.1"/>
    <property type="molecule type" value="Genomic_DNA"/>
</dbReference>
<geneLocation type="plasmid" evidence="2"/>
<accession>A0A0P0RNQ9</accession>
<name>A0A0P0RNQ9_9BURK</name>
<evidence type="ECO:0000313" key="2">
    <source>
        <dbReference type="Proteomes" id="UP000019146"/>
    </source>
</evidence>
<sequence>MQYAQRVQAASMHDAAAMTNLANVCLSRLSGQTYAKRRHAQRPARKG</sequence>
<gene>
    <name evidence="1" type="ORF">K788_0004387</name>
</gene>
<organism evidence="1 2">
    <name type="scientific">Paraburkholderia caribensis MBA4</name>
    <dbReference type="NCBI Taxonomy" id="1323664"/>
    <lineage>
        <taxon>Bacteria</taxon>
        <taxon>Pseudomonadati</taxon>
        <taxon>Pseudomonadota</taxon>
        <taxon>Betaproteobacteria</taxon>
        <taxon>Burkholderiales</taxon>
        <taxon>Burkholderiaceae</taxon>
        <taxon>Paraburkholderia</taxon>
    </lineage>
</organism>
<dbReference type="AlphaFoldDB" id="A0A0P0RNQ9"/>
<reference evidence="1 2" key="1">
    <citation type="journal article" date="2014" name="Genome Announc.">
        <title>Draft Genome Sequence of the Haloacid-Degrading Burkholderia caribensis Strain MBA4.</title>
        <authorList>
            <person name="Pan Y."/>
            <person name="Kong K.F."/>
            <person name="Tsang J.S."/>
        </authorList>
    </citation>
    <scope>NUCLEOTIDE SEQUENCE [LARGE SCALE GENOMIC DNA]</scope>
    <source>
        <strain evidence="1 2">MBA4</strain>
        <plasmid evidence="2">Plasmid</plasmid>
    </source>
</reference>
<evidence type="ECO:0000313" key="1">
    <source>
        <dbReference type="EMBL" id="ALL70639.1"/>
    </source>
</evidence>
<protein>
    <submittedName>
        <fullName evidence="1">Uncharacterized protein</fullName>
    </submittedName>
</protein>
<keyword evidence="1" id="KW-0614">Plasmid</keyword>
<dbReference type="KEGG" id="bcai:K788_0004387"/>
<dbReference type="Proteomes" id="UP000019146">
    <property type="component" value="Plasmid unnamed"/>
</dbReference>